<accession>A0A1X7CT88</accession>
<dbReference type="Proteomes" id="UP000192903">
    <property type="component" value="Unassembled WGS sequence"/>
</dbReference>
<comment type="function">
    <text evidence="5">Transcriptional regulator of the ttuABCDE tartrate utilization operon.</text>
</comment>
<dbReference type="Gene3D" id="1.10.10.10">
    <property type="entry name" value="Winged helix-like DNA-binding domain superfamily/Winged helix DNA-binding domain"/>
    <property type="match status" value="1"/>
</dbReference>
<dbReference type="Pfam" id="PF03466">
    <property type="entry name" value="LysR_substrate"/>
    <property type="match status" value="1"/>
</dbReference>
<evidence type="ECO:0000256" key="7">
    <source>
        <dbReference type="ARBA" id="ARBA00083243"/>
    </source>
</evidence>
<dbReference type="InterPro" id="IPR005119">
    <property type="entry name" value="LysR_subst-bd"/>
</dbReference>
<evidence type="ECO:0000313" key="10">
    <source>
        <dbReference type="Proteomes" id="UP000192903"/>
    </source>
</evidence>
<keyword evidence="10" id="KW-1185">Reference proteome</keyword>
<evidence type="ECO:0000256" key="6">
    <source>
        <dbReference type="ARBA" id="ARBA00067332"/>
    </source>
</evidence>
<dbReference type="PANTHER" id="PTHR30537:SF5">
    <property type="entry name" value="HTH-TYPE TRANSCRIPTIONAL ACTIVATOR TTDR-RELATED"/>
    <property type="match status" value="1"/>
</dbReference>
<protein>
    <recommendedName>
        <fullName evidence="6">HTH-type transcriptional regulator TtuA</fullName>
    </recommendedName>
    <alternativeName>
        <fullName evidence="7">Tartrate utilization transcriptional regulator</fullName>
    </alternativeName>
</protein>
<dbReference type="PRINTS" id="PR00039">
    <property type="entry name" value="HTHLYSR"/>
</dbReference>
<feature type="domain" description="HTH lysR-type" evidence="8">
    <location>
        <begin position="1"/>
        <end position="59"/>
    </location>
</feature>
<dbReference type="CDD" id="cd08475">
    <property type="entry name" value="PBP2_CrgA_like_6"/>
    <property type="match status" value="1"/>
</dbReference>
<evidence type="ECO:0000256" key="2">
    <source>
        <dbReference type="ARBA" id="ARBA00023015"/>
    </source>
</evidence>
<evidence type="ECO:0000256" key="1">
    <source>
        <dbReference type="ARBA" id="ARBA00009437"/>
    </source>
</evidence>
<evidence type="ECO:0000259" key="8">
    <source>
        <dbReference type="PROSITE" id="PS50931"/>
    </source>
</evidence>
<reference evidence="10" key="1">
    <citation type="submission" date="2017-04" db="EMBL/GenBank/DDBJ databases">
        <authorList>
            <person name="Varghese N."/>
            <person name="Submissions S."/>
        </authorList>
    </citation>
    <scope>NUCLEOTIDE SEQUENCE [LARGE SCALE GENOMIC DNA]</scope>
    <source>
        <strain evidence="10">B4P</strain>
    </source>
</reference>
<dbReference type="FunFam" id="1.10.10.10:FF:000001">
    <property type="entry name" value="LysR family transcriptional regulator"/>
    <property type="match status" value="1"/>
</dbReference>
<keyword evidence="2" id="KW-0805">Transcription regulation</keyword>
<dbReference type="InterPro" id="IPR036388">
    <property type="entry name" value="WH-like_DNA-bd_sf"/>
</dbReference>
<dbReference type="RefSeq" id="WP_085419992.1">
    <property type="nucleotide sequence ID" value="NZ_FXAF01000002.1"/>
</dbReference>
<dbReference type="PANTHER" id="PTHR30537">
    <property type="entry name" value="HTH-TYPE TRANSCRIPTIONAL REGULATOR"/>
    <property type="match status" value="1"/>
</dbReference>
<keyword evidence="3 9" id="KW-0238">DNA-binding</keyword>
<dbReference type="PROSITE" id="PS50931">
    <property type="entry name" value="HTH_LYSR"/>
    <property type="match status" value="1"/>
</dbReference>
<dbReference type="GO" id="GO:0003677">
    <property type="term" value="F:DNA binding"/>
    <property type="evidence" value="ECO:0007669"/>
    <property type="project" value="UniProtKB-KW"/>
</dbReference>
<dbReference type="InterPro" id="IPR058163">
    <property type="entry name" value="LysR-type_TF_proteobact-type"/>
</dbReference>
<evidence type="ECO:0000256" key="5">
    <source>
        <dbReference type="ARBA" id="ARBA00054626"/>
    </source>
</evidence>
<keyword evidence="4" id="KW-0804">Transcription</keyword>
<name>A0A1X7CT88_9HYPH</name>
<evidence type="ECO:0000313" key="9">
    <source>
        <dbReference type="EMBL" id="SMF02680.1"/>
    </source>
</evidence>
<dbReference type="GO" id="GO:0003700">
    <property type="term" value="F:DNA-binding transcription factor activity"/>
    <property type="evidence" value="ECO:0007669"/>
    <property type="project" value="InterPro"/>
</dbReference>
<dbReference type="OrthoDB" id="9813056at2"/>
<evidence type="ECO:0000256" key="4">
    <source>
        <dbReference type="ARBA" id="ARBA00023163"/>
    </source>
</evidence>
<comment type="similarity">
    <text evidence="1">Belongs to the LysR transcriptional regulatory family.</text>
</comment>
<dbReference type="STRING" id="464029.SAMN02982989_4551"/>
<dbReference type="SUPFAM" id="SSF53850">
    <property type="entry name" value="Periplasmic binding protein-like II"/>
    <property type="match status" value="1"/>
</dbReference>
<evidence type="ECO:0000256" key="3">
    <source>
        <dbReference type="ARBA" id="ARBA00023125"/>
    </source>
</evidence>
<gene>
    <name evidence="9" type="ORF">SAMN02982989_4551</name>
</gene>
<dbReference type="SUPFAM" id="SSF46785">
    <property type="entry name" value="Winged helix' DNA-binding domain"/>
    <property type="match status" value="1"/>
</dbReference>
<dbReference type="InterPro" id="IPR000847">
    <property type="entry name" value="LysR_HTH_N"/>
</dbReference>
<sequence>MEQLNGIPVFVEAVEAGGFSAAAKKLNLTRSAVGKTIARLEERLGVRLFHRTTRSQSLTEEGRFFYERCLRAVEEIRLGEALLESGRREVRGKLRVTMPVIFGRQCAAPILIGLLEKHPGLELDLSFSDRVADLLEDGFDLAVRNGPLKDEADTMTRRLATQRLTVCASPAYLEKHGEPLSLDELPEHEGIIYGKRDNHRTWVFPTPDDPWRAVLPRSRLRLDDLDAIRDAACDGVGLAWLPCWMVRDHVAAGRLRQVLKNVTPVVFDTHAVWPKSPVMLPKVRLAIDTLARELPPLME</sequence>
<organism evidence="9 10">
    <name type="scientific">Xaviernesmea oryzae</name>
    <dbReference type="NCBI Taxonomy" id="464029"/>
    <lineage>
        <taxon>Bacteria</taxon>
        <taxon>Pseudomonadati</taxon>
        <taxon>Pseudomonadota</taxon>
        <taxon>Alphaproteobacteria</taxon>
        <taxon>Hyphomicrobiales</taxon>
        <taxon>Rhizobiaceae</taxon>
        <taxon>Rhizobium/Agrobacterium group</taxon>
        <taxon>Xaviernesmea</taxon>
    </lineage>
</organism>
<dbReference type="InterPro" id="IPR036390">
    <property type="entry name" value="WH_DNA-bd_sf"/>
</dbReference>
<dbReference type="Pfam" id="PF00126">
    <property type="entry name" value="HTH_1"/>
    <property type="match status" value="1"/>
</dbReference>
<dbReference type="EMBL" id="FXAF01000002">
    <property type="protein sequence ID" value="SMF02680.1"/>
    <property type="molecule type" value="Genomic_DNA"/>
</dbReference>
<dbReference type="AlphaFoldDB" id="A0A1X7CT88"/>
<dbReference type="Gene3D" id="3.40.190.290">
    <property type="match status" value="1"/>
</dbReference>
<proteinExistence type="inferred from homology"/>